<evidence type="ECO:0000313" key="2">
    <source>
        <dbReference type="EMBL" id="WAT94954.1"/>
    </source>
</evidence>
<dbReference type="EMBL" id="CP114202">
    <property type="protein sequence ID" value="WAT94954.1"/>
    <property type="molecule type" value="Genomic_DNA"/>
</dbReference>
<evidence type="ECO:0000313" key="3">
    <source>
        <dbReference type="Proteomes" id="UP000429552"/>
    </source>
</evidence>
<dbReference type="Proteomes" id="UP000429552">
    <property type="component" value="Unassembled WGS sequence"/>
</dbReference>
<name>A0A640T8N5_STRNI</name>
<reference evidence="1 3" key="1">
    <citation type="submission" date="2019-12" db="EMBL/GenBank/DDBJ databases">
        <title>Whole genome shotgun sequence of Streptomyces libani subsp. libani NBRC 13452.</title>
        <authorList>
            <person name="Ichikawa N."/>
            <person name="Kimura A."/>
            <person name="Kitahashi Y."/>
            <person name="Komaki H."/>
            <person name="Tamura T."/>
        </authorList>
    </citation>
    <scope>NUCLEOTIDE SEQUENCE [LARGE SCALE GENOMIC DNA]</scope>
    <source>
        <strain evidence="1 3">NBRC 13452</strain>
    </source>
</reference>
<keyword evidence="4" id="KW-1185">Reference proteome</keyword>
<organism evidence="1 3">
    <name type="scientific">Streptomyces nigrescens</name>
    <dbReference type="NCBI Taxonomy" id="1920"/>
    <lineage>
        <taxon>Bacteria</taxon>
        <taxon>Bacillati</taxon>
        <taxon>Actinomycetota</taxon>
        <taxon>Actinomycetes</taxon>
        <taxon>Kitasatosporales</taxon>
        <taxon>Streptomycetaceae</taxon>
        <taxon>Streptomyces</taxon>
    </lineage>
</organism>
<dbReference type="EMBL" id="BLIP01000001">
    <property type="protein sequence ID" value="GFE20103.1"/>
    <property type="molecule type" value="Genomic_DNA"/>
</dbReference>
<evidence type="ECO:0000313" key="4">
    <source>
        <dbReference type="Proteomes" id="UP001210609"/>
    </source>
</evidence>
<accession>A0A640T8N5</accession>
<sequence>MDRIVIDQSKIRVDESIKAKMKPGSEFPRPLSWWQMTIPCWLDASEGEYGRIVLTPNGRCADGRVVELAPVERRRDVKAAMQYLASRRFLDFSDAAVAE</sequence>
<dbReference type="Proteomes" id="UP001210609">
    <property type="component" value="Chromosome"/>
</dbReference>
<reference evidence="2 4" key="2">
    <citation type="submission" date="2022-12" db="EMBL/GenBank/DDBJ databases">
        <authorList>
            <person name="Ruckert C."/>
            <person name="Busche T."/>
            <person name="Kalinowski J."/>
            <person name="Wittmann C."/>
        </authorList>
    </citation>
    <scope>NUCLEOTIDE SEQUENCE [LARGE SCALE GENOMIC DNA]</scope>
    <source>
        <strain evidence="2 4">DSM 40555</strain>
    </source>
</reference>
<protein>
    <submittedName>
        <fullName evidence="1">Uncharacterized protein</fullName>
    </submittedName>
</protein>
<evidence type="ECO:0000313" key="1">
    <source>
        <dbReference type="EMBL" id="GFE20103.1"/>
    </source>
</evidence>
<dbReference type="AlphaFoldDB" id="A0A640T8N5"/>
<dbReference type="RefSeq" id="WP_159484159.1">
    <property type="nucleotide sequence ID" value="NZ_BLIP01000001.1"/>
</dbReference>
<gene>
    <name evidence="1" type="ORF">Sliba_05560</name>
    <name evidence="2" type="ORF">STRLI_000626</name>
</gene>
<proteinExistence type="predicted"/>